<feature type="non-terminal residue" evidence="1">
    <location>
        <position position="1"/>
    </location>
</feature>
<dbReference type="AlphaFoldDB" id="A0A0V0GP68"/>
<name>A0A0V0GP68_SOLCH</name>
<protein>
    <submittedName>
        <fullName evidence="1">Putative ovule protein</fullName>
    </submittedName>
</protein>
<evidence type="ECO:0000313" key="1">
    <source>
        <dbReference type="EMBL" id="JAP10036.1"/>
    </source>
</evidence>
<sequence>LIGFVNTKIQKLTSWWLQHLQDSENTEFIILQIMSTSDRFNSTNGLIMRHQEWMHCRWYQVFVECTELKLLGENFELKELL</sequence>
<accession>A0A0V0GP68</accession>
<proteinExistence type="predicted"/>
<dbReference type="EMBL" id="GEDG01033871">
    <property type="protein sequence ID" value="JAP10036.1"/>
    <property type="molecule type" value="Transcribed_RNA"/>
</dbReference>
<reference evidence="1" key="1">
    <citation type="submission" date="2015-12" db="EMBL/GenBank/DDBJ databases">
        <title>Gene expression during late stages of embryo sac development: a critical building block for successful pollen-pistil interactions.</title>
        <authorList>
            <person name="Liu Y."/>
            <person name="Joly V."/>
            <person name="Sabar M."/>
            <person name="Matton D.P."/>
        </authorList>
    </citation>
    <scope>NUCLEOTIDE SEQUENCE</scope>
</reference>
<organism evidence="1">
    <name type="scientific">Solanum chacoense</name>
    <name type="common">Chaco potato</name>
    <dbReference type="NCBI Taxonomy" id="4108"/>
    <lineage>
        <taxon>Eukaryota</taxon>
        <taxon>Viridiplantae</taxon>
        <taxon>Streptophyta</taxon>
        <taxon>Embryophyta</taxon>
        <taxon>Tracheophyta</taxon>
        <taxon>Spermatophyta</taxon>
        <taxon>Magnoliopsida</taxon>
        <taxon>eudicotyledons</taxon>
        <taxon>Gunneridae</taxon>
        <taxon>Pentapetalae</taxon>
        <taxon>asterids</taxon>
        <taxon>lamiids</taxon>
        <taxon>Solanales</taxon>
        <taxon>Solanaceae</taxon>
        <taxon>Solanoideae</taxon>
        <taxon>Solaneae</taxon>
        <taxon>Solanum</taxon>
    </lineage>
</organism>